<comment type="caution">
    <text evidence="1">The sequence shown here is derived from an EMBL/GenBank/DDBJ whole genome shotgun (WGS) entry which is preliminary data.</text>
</comment>
<dbReference type="AlphaFoldDB" id="A0A250XJ65"/>
<dbReference type="OrthoDB" id="542320at2759"/>
<sequence>MVLIPIGKIEVLKSATHTWGAHSGFLSGLSLFEGGYSRALVGIQYTMLPLRILIRSVLMPCEVSALEPYYKGHFQTLRSVVSEQHKGTSVKDLEPEPQPSAADVEERKRSIVKAFMSAQLGDEKAHLAQLLQQHGVLVKGGAEEGRKLLEALIEWKNNEKLS</sequence>
<name>A0A250XJ65_9CHLO</name>
<organism evidence="1 2">
    <name type="scientific">Chlamydomonas eustigma</name>
    <dbReference type="NCBI Taxonomy" id="1157962"/>
    <lineage>
        <taxon>Eukaryota</taxon>
        <taxon>Viridiplantae</taxon>
        <taxon>Chlorophyta</taxon>
        <taxon>core chlorophytes</taxon>
        <taxon>Chlorophyceae</taxon>
        <taxon>CS clade</taxon>
        <taxon>Chlamydomonadales</taxon>
        <taxon>Chlamydomonadaceae</taxon>
        <taxon>Chlamydomonas</taxon>
    </lineage>
</organism>
<protein>
    <submittedName>
        <fullName evidence="1">Uncharacterized protein</fullName>
    </submittedName>
</protein>
<proteinExistence type="predicted"/>
<gene>
    <name evidence="1" type="ORF">CEUSTIGMA_g10551.t1</name>
</gene>
<keyword evidence="2" id="KW-1185">Reference proteome</keyword>
<reference evidence="1 2" key="1">
    <citation type="submission" date="2017-08" db="EMBL/GenBank/DDBJ databases">
        <title>Acidophilic green algal genome provides insights into adaptation to an acidic environment.</title>
        <authorList>
            <person name="Hirooka S."/>
            <person name="Hirose Y."/>
            <person name="Kanesaki Y."/>
            <person name="Higuchi S."/>
            <person name="Fujiwara T."/>
            <person name="Onuma R."/>
            <person name="Era A."/>
            <person name="Ohbayashi R."/>
            <person name="Uzuka A."/>
            <person name="Nozaki H."/>
            <person name="Yoshikawa H."/>
            <person name="Miyagishima S.Y."/>
        </authorList>
    </citation>
    <scope>NUCLEOTIDE SEQUENCE [LARGE SCALE GENOMIC DNA]</scope>
    <source>
        <strain evidence="1 2">NIES-2499</strain>
    </source>
</reference>
<evidence type="ECO:0000313" key="2">
    <source>
        <dbReference type="Proteomes" id="UP000232323"/>
    </source>
</evidence>
<dbReference type="Proteomes" id="UP000232323">
    <property type="component" value="Unassembled WGS sequence"/>
</dbReference>
<accession>A0A250XJ65</accession>
<evidence type="ECO:0000313" key="1">
    <source>
        <dbReference type="EMBL" id="GAX83125.1"/>
    </source>
</evidence>
<dbReference type="EMBL" id="BEGY01000092">
    <property type="protein sequence ID" value="GAX83125.1"/>
    <property type="molecule type" value="Genomic_DNA"/>
</dbReference>